<dbReference type="RefSeq" id="WP_002444831.1">
    <property type="nucleotide sequence ID" value="NZ_AP018585.1"/>
</dbReference>
<reference evidence="2 3" key="1">
    <citation type="submission" date="2018-05" db="EMBL/GenBank/DDBJ databases">
        <title>Complete genome sequencing of three human clinical isolates of Staphylococcus caprae reveals virulence factors similar to those of S. epidermidis and S. capitis.</title>
        <authorList>
            <person name="Watanabe S."/>
            <person name="Cui L."/>
        </authorList>
    </citation>
    <scope>NUCLEOTIDE SEQUENCE [LARGE SCALE GENOMIC DNA]</scope>
    <source>
        <strain evidence="2 3">JMUB590</strain>
    </source>
</reference>
<name>A0ABN5W7P4_9STAP</name>
<evidence type="ECO:0000256" key="1">
    <source>
        <dbReference type="SAM" id="Phobius"/>
    </source>
</evidence>
<feature type="transmembrane region" description="Helical" evidence="1">
    <location>
        <begin position="53"/>
        <end position="74"/>
    </location>
</feature>
<dbReference type="Proteomes" id="UP000274772">
    <property type="component" value="Chromosome"/>
</dbReference>
<protein>
    <submittedName>
        <fullName evidence="2">Uncharacterized protein</fullName>
    </submittedName>
</protein>
<accession>A0ABN5W7P4</accession>
<keyword evidence="1" id="KW-0472">Membrane</keyword>
<feature type="transmembrane region" description="Helical" evidence="1">
    <location>
        <begin position="30"/>
        <end position="47"/>
    </location>
</feature>
<evidence type="ECO:0000313" key="2">
    <source>
        <dbReference type="EMBL" id="BBD91253.1"/>
    </source>
</evidence>
<sequence>MEQLHGFLPIIYFVLTMAVHYFLSRTGIKLLGFVVPVIVTIGFIYTYKTGLLHLNLIGTIILIAVTLLILAVEWENAQKDKKKE</sequence>
<organism evidence="2 3">
    <name type="scientific">Staphylococcus caprae</name>
    <dbReference type="NCBI Taxonomy" id="29380"/>
    <lineage>
        <taxon>Bacteria</taxon>
        <taxon>Bacillati</taxon>
        <taxon>Bacillota</taxon>
        <taxon>Bacilli</taxon>
        <taxon>Bacillales</taxon>
        <taxon>Staphylococcaceae</taxon>
        <taxon>Staphylococcus</taxon>
    </lineage>
</organism>
<keyword evidence="3" id="KW-1185">Reference proteome</keyword>
<gene>
    <name evidence="2" type="ORF">JMUB590_0143</name>
</gene>
<proteinExistence type="predicted"/>
<feature type="transmembrane region" description="Helical" evidence="1">
    <location>
        <begin position="6"/>
        <end position="23"/>
    </location>
</feature>
<dbReference type="GeneID" id="58049928"/>
<dbReference type="EMBL" id="AP018586">
    <property type="protein sequence ID" value="BBD91253.1"/>
    <property type="molecule type" value="Genomic_DNA"/>
</dbReference>
<evidence type="ECO:0000313" key="3">
    <source>
        <dbReference type="Proteomes" id="UP000274772"/>
    </source>
</evidence>
<keyword evidence="1" id="KW-1133">Transmembrane helix</keyword>
<keyword evidence="1" id="KW-0812">Transmembrane</keyword>